<proteinExistence type="predicted"/>
<gene>
    <name evidence="3" type="ORF">DX908_12660</name>
</gene>
<feature type="domain" description="3-keto-alpha-glucoside-1,2-lyase/3-keto-2-hydroxy-glucal hydratase" evidence="2">
    <location>
        <begin position="27"/>
        <end position="229"/>
    </location>
</feature>
<dbReference type="Proteomes" id="UP000264589">
    <property type="component" value="Unassembled WGS sequence"/>
</dbReference>
<evidence type="ECO:0000313" key="4">
    <source>
        <dbReference type="Proteomes" id="UP000264589"/>
    </source>
</evidence>
<evidence type="ECO:0000259" key="2">
    <source>
        <dbReference type="Pfam" id="PF06439"/>
    </source>
</evidence>
<name>A0A371RLY5_9PROT</name>
<dbReference type="EMBL" id="QUQO01000001">
    <property type="protein sequence ID" value="RFB06470.1"/>
    <property type="molecule type" value="Genomic_DNA"/>
</dbReference>
<feature type="signal peptide" evidence="1">
    <location>
        <begin position="1"/>
        <end position="21"/>
    </location>
</feature>
<dbReference type="GO" id="GO:0016787">
    <property type="term" value="F:hydrolase activity"/>
    <property type="evidence" value="ECO:0007669"/>
    <property type="project" value="InterPro"/>
</dbReference>
<evidence type="ECO:0000313" key="3">
    <source>
        <dbReference type="EMBL" id="RFB06470.1"/>
    </source>
</evidence>
<protein>
    <submittedName>
        <fullName evidence="3">DUF1080 domain-containing protein</fullName>
    </submittedName>
</protein>
<comment type="caution">
    <text evidence="3">The sequence shown here is derived from an EMBL/GenBank/DDBJ whole genome shotgun (WGS) entry which is preliminary data.</text>
</comment>
<dbReference type="Gene3D" id="2.60.120.560">
    <property type="entry name" value="Exo-inulinase, domain 1"/>
    <property type="match status" value="1"/>
</dbReference>
<dbReference type="InterPro" id="IPR010496">
    <property type="entry name" value="AL/BT2_dom"/>
</dbReference>
<accession>A0A371RLY5</accession>
<dbReference type="InParanoid" id="A0A371RLY5"/>
<evidence type="ECO:0000256" key="1">
    <source>
        <dbReference type="SAM" id="SignalP"/>
    </source>
</evidence>
<dbReference type="RefSeq" id="WP_116393103.1">
    <property type="nucleotide sequence ID" value="NZ_QUQO01000001.1"/>
</dbReference>
<keyword evidence="1" id="KW-0732">Signal</keyword>
<keyword evidence="4" id="KW-1185">Reference proteome</keyword>
<dbReference type="OrthoDB" id="176168at2"/>
<dbReference type="Pfam" id="PF06439">
    <property type="entry name" value="3keto-disac_hyd"/>
    <property type="match status" value="1"/>
</dbReference>
<reference evidence="3 4" key="1">
    <citation type="submission" date="2018-08" db="EMBL/GenBank/DDBJ databases">
        <title>Parvularcula sp. SM1705, isolated from surface water of the South Sea China.</title>
        <authorList>
            <person name="Sun L."/>
        </authorList>
    </citation>
    <scope>NUCLEOTIDE SEQUENCE [LARGE SCALE GENOMIC DNA]</scope>
    <source>
        <strain evidence="3 4">SM1705</strain>
    </source>
</reference>
<feature type="chain" id="PRO_5016910311" evidence="1">
    <location>
        <begin position="22"/>
        <end position="232"/>
    </location>
</feature>
<organism evidence="3 4">
    <name type="scientific">Parvularcula marina</name>
    <dbReference type="NCBI Taxonomy" id="2292771"/>
    <lineage>
        <taxon>Bacteria</taxon>
        <taxon>Pseudomonadati</taxon>
        <taxon>Pseudomonadota</taxon>
        <taxon>Alphaproteobacteria</taxon>
        <taxon>Parvularculales</taxon>
        <taxon>Parvularculaceae</taxon>
        <taxon>Parvularcula</taxon>
    </lineage>
</organism>
<dbReference type="AlphaFoldDB" id="A0A371RLY5"/>
<sequence length="232" mass="25477">MRVTTILGASLLALSLGTASAGDDETDFVSLFDGESLSGWKSTTENPDSFSVKDGILIVKGGRAHLFYDGPVNDGDFKNFELQAKVRTTPGSNSGIYFHTSYQAEGWPDIGHEAQVNSTNGDPRKTGSLYAIADVYAPGDSEEPFVVRFEGQDIQAWAPSAPSTDGEWFDYTVIVIDNTVELKVDGKTTIKWTEPEDWPDQGRQIDHGTFALQAHDPDSEIHYKDIRVRVLD</sequence>